<reference evidence="2" key="1">
    <citation type="submission" date="2022-03" db="EMBL/GenBank/DDBJ databases">
        <authorList>
            <person name="Alioto T."/>
            <person name="Alioto T."/>
            <person name="Gomez Garrido J."/>
        </authorList>
    </citation>
    <scope>NUCLEOTIDE SEQUENCE</scope>
</reference>
<dbReference type="AlphaFoldDB" id="A0AAD1SJ45"/>
<proteinExistence type="predicted"/>
<dbReference type="Proteomes" id="UP001295444">
    <property type="component" value="Chromosome 06"/>
</dbReference>
<keyword evidence="1" id="KW-0732">Signal</keyword>
<dbReference type="Pfam" id="PF15846">
    <property type="entry name" value="DUF4720"/>
    <property type="match status" value="1"/>
</dbReference>
<evidence type="ECO:0000313" key="3">
    <source>
        <dbReference type="Proteomes" id="UP001295444"/>
    </source>
</evidence>
<gene>
    <name evidence="2" type="ORF">PECUL_23A031586</name>
</gene>
<dbReference type="EMBL" id="OW240917">
    <property type="protein sequence ID" value="CAH2302013.1"/>
    <property type="molecule type" value="Genomic_DNA"/>
</dbReference>
<feature type="chain" id="PRO_5042263290" evidence="1">
    <location>
        <begin position="20"/>
        <end position="99"/>
    </location>
</feature>
<dbReference type="InterPro" id="IPR031699">
    <property type="entry name" value="DUF4720"/>
</dbReference>
<protein>
    <submittedName>
        <fullName evidence="2">Uncharacterized protein</fullName>
    </submittedName>
</protein>
<keyword evidence="3" id="KW-1185">Reference proteome</keyword>
<feature type="signal peptide" evidence="1">
    <location>
        <begin position="1"/>
        <end position="19"/>
    </location>
</feature>
<sequence length="99" mass="11323">MNPVILGIFCLLACAQSRAIQNEQSNALDLSENRELFLNALQAYFRRRGIQIDRKAPSFIILSSKLQSNHDSYPYGEGFRQTGIRAHSSKKDIGWENFF</sequence>
<evidence type="ECO:0000256" key="1">
    <source>
        <dbReference type="SAM" id="SignalP"/>
    </source>
</evidence>
<accession>A0AAD1SJ45</accession>
<organism evidence="2 3">
    <name type="scientific">Pelobates cultripes</name>
    <name type="common">Western spadefoot toad</name>
    <dbReference type="NCBI Taxonomy" id="61616"/>
    <lineage>
        <taxon>Eukaryota</taxon>
        <taxon>Metazoa</taxon>
        <taxon>Chordata</taxon>
        <taxon>Craniata</taxon>
        <taxon>Vertebrata</taxon>
        <taxon>Euteleostomi</taxon>
        <taxon>Amphibia</taxon>
        <taxon>Batrachia</taxon>
        <taxon>Anura</taxon>
        <taxon>Pelobatoidea</taxon>
        <taxon>Pelobatidae</taxon>
        <taxon>Pelobates</taxon>
    </lineage>
</organism>
<name>A0AAD1SJ45_PELCU</name>
<evidence type="ECO:0000313" key="2">
    <source>
        <dbReference type="EMBL" id="CAH2302013.1"/>
    </source>
</evidence>